<dbReference type="Proteomes" id="UP000053038">
    <property type="component" value="Unassembled WGS sequence"/>
</dbReference>
<dbReference type="PROSITE" id="PS50943">
    <property type="entry name" value="HTH_CROC1"/>
    <property type="match status" value="1"/>
</dbReference>
<evidence type="ECO:0000259" key="2">
    <source>
        <dbReference type="PROSITE" id="PS50943"/>
    </source>
</evidence>
<dbReference type="InterPro" id="IPR001387">
    <property type="entry name" value="Cro/C1-type_HTH"/>
</dbReference>
<keyword evidence="1" id="KW-0238">DNA-binding</keyword>
<comment type="caution">
    <text evidence="3">The sequence shown here is derived from an EMBL/GenBank/DDBJ whole genome shotgun (WGS) entry which is preliminary data.</text>
</comment>
<dbReference type="CDD" id="cd00093">
    <property type="entry name" value="HTH_XRE"/>
    <property type="match status" value="1"/>
</dbReference>
<evidence type="ECO:0000313" key="4">
    <source>
        <dbReference type="Proteomes" id="UP000053038"/>
    </source>
</evidence>
<dbReference type="Gene3D" id="1.10.260.40">
    <property type="entry name" value="lambda repressor-like DNA-binding domains"/>
    <property type="match status" value="1"/>
</dbReference>
<dbReference type="RefSeq" id="WP_039345617.1">
    <property type="nucleotide sequence ID" value="NZ_JSXC01000004.1"/>
</dbReference>
<dbReference type="Pfam" id="PF01381">
    <property type="entry name" value="HTH_3"/>
    <property type="match status" value="1"/>
</dbReference>
<organism evidence="3 4">
    <name type="scientific">Pectobacterium fontis</name>
    <dbReference type="NCBI Taxonomy" id="2558042"/>
    <lineage>
        <taxon>Bacteria</taxon>
        <taxon>Pseudomonadati</taxon>
        <taxon>Pseudomonadota</taxon>
        <taxon>Gammaproteobacteria</taxon>
        <taxon>Enterobacterales</taxon>
        <taxon>Pectobacteriaceae</taxon>
        <taxon>Pectobacterium</taxon>
    </lineage>
</organism>
<dbReference type="PANTHER" id="PTHR46558">
    <property type="entry name" value="TRACRIPTIONAL REGULATORY PROTEIN-RELATED-RELATED"/>
    <property type="match status" value="1"/>
</dbReference>
<dbReference type="OrthoDB" id="1859224at2"/>
<dbReference type="SUPFAM" id="SSF47413">
    <property type="entry name" value="lambda repressor-like DNA-binding domains"/>
    <property type="match status" value="1"/>
</dbReference>
<dbReference type="GO" id="GO:0003677">
    <property type="term" value="F:DNA binding"/>
    <property type="evidence" value="ECO:0007669"/>
    <property type="project" value="UniProtKB-KW"/>
</dbReference>
<reference evidence="3 4" key="1">
    <citation type="submission" date="2014-10" db="EMBL/GenBank/DDBJ databases">
        <title>Genome sequence of Pectobacterium carotovorum M022.</title>
        <authorList>
            <person name="Chan K.-G."/>
            <person name="Tan W.-S."/>
        </authorList>
    </citation>
    <scope>NUCLEOTIDE SEQUENCE [LARGE SCALE GENOMIC DNA]</scope>
    <source>
        <strain evidence="3 4">M022</strain>
    </source>
</reference>
<proteinExistence type="predicted"/>
<dbReference type="PANTHER" id="PTHR46558:SF3">
    <property type="entry name" value="TRANSCRIPTIONAL REGULATOR"/>
    <property type="match status" value="1"/>
</dbReference>
<dbReference type="SMART" id="SM00530">
    <property type="entry name" value="HTH_XRE"/>
    <property type="match status" value="1"/>
</dbReference>
<evidence type="ECO:0000313" key="3">
    <source>
        <dbReference type="EMBL" id="KHN55715.1"/>
    </source>
</evidence>
<feature type="domain" description="HTH cro/C1-type" evidence="2">
    <location>
        <begin position="6"/>
        <end position="60"/>
    </location>
</feature>
<protein>
    <submittedName>
        <fullName evidence="3">Transcriptional regulator</fullName>
    </submittedName>
</protein>
<accession>A0A7V8L6R8</accession>
<dbReference type="InterPro" id="IPR010982">
    <property type="entry name" value="Lambda_DNA-bd_dom_sf"/>
</dbReference>
<evidence type="ECO:0000256" key="1">
    <source>
        <dbReference type="ARBA" id="ARBA00023125"/>
    </source>
</evidence>
<name>A0A7V8L6R8_9GAMM</name>
<keyword evidence="4" id="KW-1185">Reference proteome</keyword>
<sequence length="268" mass="30216">MLQNKIKQFRTQLSITQRELAERVGTSQQQIQRIETGKVAAKLGLAQTICAVLNKPLSAVFPDGDEVLKEFRTYRTQTDEELDSCAANGIEMDNGIWSVKIYLKGHQDPLWLPISAADKRRFFAYFQEKTDPEIERFFIFDSEQHRYALNTREVAFHQFLFEPFTPIYGDGDEHGTEDIYYNVHIALENGGPIIGLSVESDEPENEETGALGQLDGLFDMLESGPEKTARYVIADVDGEDAFIRIGSIAMVKVSLDALEPVEDGDDEI</sequence>
<dbReference type="AlphaFoldDB" id="A0A7V8L6R8"/>
<dbReference type="EMBL" id="JSXC01000004">
    <property type="protein sequence ID" value="KHN55715.1"/>
    <property type="molecule type" value="Genomic_DNA"/>
</dbReference>
<gene>
    <name evidence="3" type="ORF">OI69_02350</name>
</gene>